<gene>
    <name evidence="1" type="ORF">L0C25_00455</name>
</gene>
<evidence type="ECO:0000313" key="1">
    <source>
        <dbReference type="EMBL" id="UYM05592.1"/>
    </source>
</evidence>
<protein>
    <submittedName>
        <fullName evidence="1">Uncharacterized protein</fullName>
    </submittedName>
</protein>
<organism evidence="1 2">
    <name type="scientific">Solicola gregarius</name>
    <dbReference type="NCBI Taxonomy" id="2908642"/>
    <lineage>
        <taxon>Bacteria</taxon>
        <taxon>Bacillati</taxon>
        <taxon>Actinomycetota</taxon>
        <taxon>Actinomycetes</taxon>
        <taxon>Propionibacteriales</taxon>
        <taxon>Nocardioidaceae</taxon>
        <taxon>Solicola</taxon>
    </lineage>
</organism>
<sequence length="122" mass="13121">MLKVLEVLGVRDRTGVESRLVALAARLDLLDLAVGLALSAFEVGHRGLGLDASAVELGTAAGVLLERCELGKVLLAALELGERGIVTLEVQQGELRGRIGFQRWLLSSARSMTMERTWPTGR</sequence>
<dbReference type="RefSeq" id="WP_271634409.1">
    <property type="nucleotide sequence ID" value="NZ_CP094970.1"/>
</dbReference>
<accession>A0AA46YKK1</accession>
<evidence type="ECO:0000313" key="2">
    <source>
        <dbReference type="Proteomes" id="UP001164390"/>
    </source>
</evidence>
<dbReference type="KEGG" id="sgrg:L0C25_00455"/>
<dbReference type="Proteomes" id="UP001164390">
    <property type="component" value="Chromosome"/>
</dbReference>
<proteinExistence type="predicted"/>
<name>A0AA46YKK1_9ACTN</name>
<dbReference type="AlphaFoldDB" id="A0AA46YKK1"/>
<dbReference type="EMBL" id="CP094970">
    <property type="protein sequence ID" value="UYM05592.1"/>
    <property type="molecule type" value="Genomic_DNA"/>
</dbReference>
<keyword evidence="2" id="KW-1185">Reference proteome</keyword>
<reference evidence="1" key="1">
    <citation type="submission" date="2022-01" db="EMBL/GenBank/DDBJ databases">
        <title>Nocardioidaceae gen. sp. A5X3R13.</title>
        <authorList>
            <person name="Lopez Marin M.A."/>
            <person name="Uhlik O."/>
        </authorList>
    </citation>
    <scope>NUCLEOTIDE SEQUENCE</scope>
    <source>
        <strain evidence="1">A5X3R13</strain>
    </source>
</reference>